<protein>
    <recommendedName>
        <fullName evidence="4">DUF2269 family protein</fullName>
    </recommendedName>
</protein>
<proteinExistence type="predicted"/>
<sequence>MNDYDWFIIARAVHVLSVVMWIGGVAFITTVLLPAMLKHIKNEQRFTLFEQLEHSFSWQAKLTTIAAGVSGFYMLYFLNAWHRYLYVEFWWLHLMTIIWLIFSIVLFVLEPLFLHKWFENQAKTNSKQTFITILRMHRVLLFLSLLAVAGAVLGSHGGLPMFNNEY</sequence>
<evidence type="ECO:0000313" key="3">
    <source>
        <dbReference type="Proteomes" id="UP000315303"/>
    </source>
</evidence>
<evidence type="ECO:0000256" key="1">
    <source>
        <dbReference type="SAM" id="Phobius"/>
    </source>
</evidence>
<dbReference type="OrthoDB" id="7356530at2"/>
<evidence type="ECO:0000313" key="2">
    <source>
        <dbReference type="EMBL" id="TPH13343.1"/>
    </source>
</evidence>
<keyword evidence="1" id="KW-0472">Membrane</keyword>
<comment type="caution">
    <text evidence="2">The sequence shown here is derived from an EMBL/GenBank/DDBJ whole genome shotgun (WGS) entry which is preliminary data.</text>
</comment>
<name>A0A502KUL1_9GAMM</name>
<dbReference type="AlphaFoldDB" id="A0A502KUL1"/>
<feature type="transmembrane region" description="Helical" evidence="1">
    <location>
        <begin position="12"/>
        <end position="37"/>
    </location>
</feature>
<dbReference type="Proteomes" id="UP000315303">
    <property type="component" value="Unassembled WGS sequence"/>
</dbReference>
<feature type="transmembrane region" description="Helical" evidence="1">
    <location>
        <begin position="139"/>
        <end position="159"/>
    </location>
</feature>
<dbReference type="EMBL" id="SAWY01000036">
    <property type="protein sequence ID" value="TPH13343.1"/>
    <property type="molecule type" value="Genomic_DNA"/>
</dbReference>
<keyword evidence="3" id="KW-1185">Reference proteome</keyword>
<keyword evidence="1" id="KW-0812">Transmembrane</keyword>
<feature type="transmembrane region" description="Helical" evidence="1">
    <location>
        <begin position="58"/>
        <end position="78"/>
    </location>
</feature>
<organism evidence="2 3">
    <name type="scientific">Litorilituus lipolyticus</name>
    <dbReference type="NCBI Taxonomy" id="2491017"/>
    <lineage>
        <taxon>Bacteria</taxon>
        <taxon>Pseudomonadati</taxon>
        <taxon>Pseudomonadota</taxon>
        <taxon>Gammaproteobacteria</taxon>
        <taxon>Alteromonadales</taxon>
        <taxon>Colwelliaceae</taxon>
        <taxon>Litorilituus</taxon>
    </lineage>
</organism>
<gene>
    <name evidence="2" type="ORF">EPA86_14220</name>
</gene>
<keyword evidence="1" id="KW-1133">Transmembrane helix</keyword>
<dbReference type="RefSeq" id="WP_140604746.1">
    <property type="nucleotide sequence ID" value="NZ_SAWY01000036.1"/>
</dbReference>
<feature type="transmembrane region" description="Helical" evidence="1">
    <location>
        <begin position="90"/>
        <end position="118"/>
    </location>
</feature>
<reference evidence="2 3" key="1">
    <citation type="submission" date="2019-01" db="EMBL/GenBank/DDBJ databases">
        <title>Litorilituus lipolytica sp. nov., isolated from intertidal sand of the Yellow Sea in China.</title>
        <authorList>
            <person name="Liu A."/>
        </authorList>
    </citation>
    <scope>NUCLEOTIDE SEQUENCE [LARGE SCALE GENOMIC DNA]</scope>
    <source>
        <strain evidence="2 3">RZ04</strain>
    </source>
</reference>
<evidence type="ECO:0008006" key="4">
    <source>
        <dbReference type="Google" id="ProtNLM"/>
    </source>
</evidence>
<accession>A0A502KUL1</accession>